<keyword evidence="6" id="KW-0067">ATP-binding</keyword>
<evidence type="ECO:0000256" key="4">
    <source>
        <dbReference type="ARBA" id="ARBA00022692"/>
    </source>
</evidence>
<feature type="transmembrane region" description="Helical" evidence="11">
    <location>
        <begin position="428"/>
        <end position="456"/>
    </location>
</feature>
<dbReference type="InterPro" id="IPR013525">
    <property type="entry name" value="ABC2_TM"/>
</dbReference>
<dbReference type="GO" id="GO:0016887">
    <property type="term" value="F:ATP hydrolysis activity"/>
    <property type="evidence" value="ECO:0007669"/>
    <property type="project" value="InterPro"/>
</dbReference>
<feature type="transmembrane region" description="Helical" evidence="11">
    <location>
        <begin position="355"/>
        <end position="376"/>
    </location>
</feature>
<dbReference type="InterPro" id="IPR034001">
    <property type="entry name" value="ABCG_PDR_1"/>
</dbReference>
<dbReference type="PROSITE" id="PS50893">
    <property type="entry name" value="ABC_TRANSPORTER_2"/>
    <property type="match status" value="2"/>
</dbReference>
<evidence type="ECO:0000256" key="6">
    <source>
        <dbReference type="ARBA" id="ARBA00022840"/>
    </source>
</evidence>
<evidence type="ECO:0000256" key="7">
    <source>
        <dbReference type="ARBA" id="ARBA00022989"/>
    </source>
</evidence>
<dbReference type="OrthoDB" id="245989at2759"/>
<feature type="domain" description="ABC transporter" evidence="12">
    <location>
        <begin position="1"/>
        <end position="251"/>
    </location>
</feature>
<keyword evidence="9" id="KW-0175">Coiled coil</keyword>
<feature type="transmembrane region" description="Helical" evidence="11">
    <location>
        <begin position="462"/>
        <end position="483"/>
    </location>
</feature>
<organism evidence="13 14">
    <name type="scientific">Ascodesmis nigricans</name>
    <dbReference type="NCBI Taxonomy" id="341454"/>
    <lineage>
        <taxon>Eukaryota</taxon>
        <taxon>Fungi</taxon>
        <taxon>Dikarya</taxon>
        <taxon>Ascomycota</taxon>
        <taxon>Pezizomycotina</taxon>
        <taxon>Pezizomycetes</taxon>
        <taxon>Pezizales</taxon>
        <taxon>Ascodesmidaceae</taxon>
        <taxon>Ascodesmis</taxon>
    </lineage>
</organism>
<feature type="transmembrane region" description="Helical" evidence="11">
    <location>
        <begin position="388"/>
        <end position="407"/>
    </location>
</feature>
<feature type="transmembrane region" description="Helical" evidence="11">
    <location>
        <begin position="601"/>
        <end position="621"/>
    </location>
</feature>
<evidence type="ECO:0000256" key="1">
    <source>
        <dbReference type="ARBA" id="ARBA00004141"/>
    </source>
</evidence>
<dbReference type="InterPro" id="IPR034003">
    <property type="entry name" value="ABCG_PDR_2"/>
</dbReference>
<accession>A0A4S2N5E3</accession>
<name>A0A4S2N5E3_9PEZI</name>
<dbReference type="STRING" id="341454.A0A4S2N5E3"/>
<dbReference type="Pfam" id="PF00005">
    <property type="entry name" value="ABC_tran"/>
    <property type="match status" value="2"/>
</dbReference>
<feature type="region of interest" description="Disordered" evidence="10">
    <location>
        <begin position="644"/>
        <end position="702"/>
    </location>
</feature>
<dbReference type="GO" id="GO:0005524">
    <property type="term" value="F:ATP binding"/>
    <property type="evidence" value="ECO:0007669"/>
    <property type="project" value="UniProtKB-KW"/>
</dbReference>
<dbReference type="InterPro" id="IPR010929">
    <property type="entry name" value="PDR_CDR_ABC"/>
</dbReference>
<dbReference type="InterPro" id="IPR017871">
    <property type="entry name" value="ABC_transporter-like_CS"/>
</dbReference>
<feature type="transmembrane region" description="Helical" evidence="11">
    <location>
        <begin position="1112"/>
        <end position="1142"/>
    </location>
</feature>
<dbReference type="GO" id="GO:0016020">
    <property type="term" value="C:membrane"/>
    <property type="evidence" value="ECO:0007669"/>
    <property type="project" value="UniProtKB-SubCell"/>
</dbReference>
<comment type="similarity">
    <text evidence="2">Belongs to the ABC transporter superfamily. ABCG family. PDR (TC 3.A.1.205) subfamily.</text>
</comment>
<dbReference type="InterPro" id="IPR003439">
    <property type="entry name" value="ABC_transporter-like_ATP-bd"/>
</dbReference>
<dbReference type="EMBL" id="ML220112">
    <property type="protein sequence ID" value="TGZ84441.1"/>
    <property type="molecule type" value="Genomic_DNA"/>
</dbReference>
<dbReference type="GO" id="GO:0140359">
    <property type="term" value="F:ABC-type transporter activity"/>
    <property type="evidence" value="ECO:0007669"/>
    <property type="project" value="InterPro"/>
</dbReference>
<keyword evidence="4 11" id="KW-0812">Transmembrane</keyword>
<proteinExistence type="inferred from homology"/>
<dbReference type="InterPro" id="IPR003593">
    <property type="entry name" value="AAA+_ATPase"/>
</dbReference>
<feature type="transmembrane region" description="Helical" evidence="11">
    <location>
        <begin position="1308"/>
        <end position="1329"/>
    </location>
</feature>
<dbReference type="FunFam" id="3.40.50.300:FF:002416">
    <property type="entry name" value="ABC multidrug transporter (Eurofung)"/>
    <property type="match status" value="1"/>
</dbReference>
<dbReference type="Pfam" id="PF19055">
    <property type="entry name" value="ABC2_membrane_7"/>
    <property type="match status" value="2"/>
</dbReference>
<keyword evidence="5" id="KW-0547">Nucleotide-binding</keyword>
<feature type="domain" description="ABC transporter" evidence="12">
    <location>
        <begin position="708"/>
        <end position="952"/>
    </location>
</feature>
<evidence type="ECO:0000256" key="8">
    <source>
        <dbReference type="ARBA" id="ARBA00023136"/>
    </source>
</evidence>
<dbReference type="CDD" id="cd03233">
    <property type="entry name" value="ABCG_PDR_domain1"/>
    <property type="match status" value="1"/>
</dbReference>
<evidence type="ECO:0000313" key="14">
    <source>
        <dbReference type="Proteomes" id="UP000298138"/>
    </source>
</evidence>
<dbReference type="CDD" id="cd03232">
    <property type="entry name" value="ABCG_PDR_domain2"/>
    <property type="match status" value="1"/>
</dbReference>
<feature type="coiled-coil region" evidence="9">
    <location>
        <begin position="295"/>
        <end position="322"/>
    </location>
</feature>
<sequence length="1366" mass="153712">MGRWRRRRMKRVRTLLTGFTGVVRPGEMCLVLGRPGSGCSTFLKVIANQREGFSRVEGGVTYGGESAEVMGKRFRNEVVYNPEEDLHYATMTVKETLKFALKTRTPPKESRNEGESRSDYVQEFLSTISKLFWIDHTLNTKVGNTIIRGVSGGEKKRVSIAEAMVTKASCQCWDNSTKGLDASTANEYVSSLRAMTNMANITTFVALYQAGESLYDHFDKVLLIYGGRCAYFGPVEDAKEYFQRLGFACPPRWTTADFLTSTTDVHARHVRKGWENRVPRTPEEFESAYRKSAIAKGVLREMREFEEELGKVKAEREREMTEETRRKNYQIPFRKQVYQCAVRQFQVLKGDPATLYGKWGGILFQSLIVGSLFFQLPESAIGVFPRGGIMFFTLLFNSLLALSEISVSFNTRPILLKHKSFSFYRPSAYALGLVLADLPQVAVQTLLWSVVIYFMAGLQQSASQFFTFLIITYFLTLALFSFFRSIAAFCGSLDVASRITGLAIQALVIYTGYLIPPESMHPWFSWIRWINPVAYSFESIMTNEFNHMKINCQPPYLIPSEGPDVDPEHQTCLIQGSKSGEVDVDGADYLSTAYNYVYDNLWRNLAIVIGFWIFFSLLYALGLEMLKPNQGGAAVTVYKRGEAPDEVESNENTAPPLPDEEKDVSSDTSVNTDHGLHINLKSPTHSFSSGKPTPTTSSMEPPLNTTVFTWQNVTYTIPTHTGPKILLDNLSGYLQPGRLTALMGESGAGKTTLLNALAQRLTTFGTLQGRFLLSGHPLPISFARSTGFAEQEDVHEALQTVREALRFSALLRQPAHVPVQEKYDYVETIIELLEMGGIAEAMVGVPGVGLNQEQRKRVTLGVELAARPAGLLFLDEPTSGLDSQAAFNIVRFLRKLANSGQAVLCTIHQPSAVLFAEFDDLILLKKGGKVVYHGPLGEDSRDLIDYFESNGARHCPKHMNPAEYMLAEAGTGDSNTKDWSSIWLSSLQHQTLLSNLRTFNTPSRTTISIHLDTQEFAAPWTTRTKALLIRTFTSYHRSPSYILGILLLHIFTALFNAFTFFRLSNTLISMQSRLFSIFMALMTAPPLIQQLQPRFIALRDLYLSREKASKTYSLSNLTLAAILTEIPYRLLAGTIYFFIWYLPPGFPRDASTMAFTWSLMLLFQLYYLSLGLTLAAIAPNPQLAGMLVPIVFVFVVSFCGVVVPFYVIPVFWRYWMYWLSPFTHLMNAFLGPLVHNLRIDCAENEFAVVTLPSTVSTCAEYLEESRRVSGMGRIEELGGGRCRVCQFADGDEFARSFNFNYGRRWREWGVFAVYVGVNFAAVFVAGWFYAGGWRGDLIVCNVCMIPQCRKIMIWTMVVIEETRIHY</sequence>
<evidence type="ECO:0000256" key="11">
    <source>
        <dbReference type="SAM" id="Phobius"/>
    </source>
</evidence>
<dbReference type="SUPFAM" id="SSF52540">
    <property type="entry name" value="P-loop containing nucleoside triphosphate hydrolases"/>
    <property type="match status" value="2"/>
</dbReference>
<evidence type="ECO:0000256" key="10">
    <source>
        <dbReference type="SAM" id="MobiDB-lite"/>
    </source>
</evidence>
<evidence type="ECO:0000256" key="3">
    <source>
        <dbReference type="ARBA" id="ARBA00022448"/>
    </source>
</evidence>
<feature type="transmembrane region" description="Helical" evidence="11">
    <location>
        <begin position="1073"/>
        <end position="1091"/>
    </location>
</feature>
<comment type="subcellular location">
    <subcellularLocation>
        <location evidence="1">Membrane</location>
        <topology evidence="1">Multi-pass membrane protein</topology>
    </subcellularLocation>
</comment>
<dbReference type="SMART" id="SM00382">
    <property type="entry name" value="AAA"/>
    <property type="match status" value="2"/>
</dbReference>
<feature type="compositionally biased region" description="Polar residues" evidence="10">
    <location>
        <begin position="681"/>
        <end position="702"/>
    </location>
</feature>
<dbReference type="InParanoid" id="A0A4S2N5E3"/>
<dbReference type="PANTHER" id="PTHR19241">
    <property type="entry name" value="ATP-BINDING CASSETTE TRANSPORTER"/>
    <property type="match status" value="1"/>
</dbReference>
<evidence type="ECO:0000256" key="9">
    <source>
        <dbReference type="SAM" id="Coils"/>
    </source>
</evidence>
<keyword evidence="8 11" id="KW-0472">Membrane</keyword>
<feature type="transmembrane region" description="Helical" evidence="11">
    <location>
        <begin position="1184"/>
        <end position="1208"/>
    </location>
</feature>
<dbReference type="InterPro" id="IPR043926">
    <property type="entry name" value="ABCG_dom"/>
</dbReference>
<dbReference type="Pfam" id="PF06422">
    <property type="entry name" value="PDR_CDR"/>
    <property type="match status" value="1"/>
</dbReference>
<dbReference type="PROSITE" id="PS00211">
    <property type="entry name" value="ABC_TRANSPORTER_1"/>
    <property type="match status" value="1"/>
</dbReference>
<feature type="transmembrane region" description="Helical" evidence="11">
    <location>
        <begin position="1154"/>
        <end position="1177"/>
    </location>
</feature>
<dbReference type="Proteomes" id="UP000298138">
    <property type="component" value="Unassembled WGS sequence"/>
</dbReference>
<evidence type="ECO:0000256" key="5">
    <source>
        <dbReference type="ARBA" id="ARBA00022741"/>
    </source>
</evidence>
<evidence type="ECO:0000259" key="12">
    <source>
        <dbReference type="PROSITE" id="PS50893"/>
    </source>
</evidence>
<dbReference type="Pfam" id="PF01061">
    <property type="entry name" value="ABC2_membrane"/>
    <property type="match status" value="2"/>
</dbReference>
<keyword evidence="14" id="KW-1185">Reference proteome</keyword>
<protein>
    <recommendedName>
        <fullName evidence="12">ABC transporter domain-containing protein</fullName>
    </recommendedName>
</protein>
<dbReference type="FunFam" id="3.40.50.300:FF:000054">
    <property type="entry name" value="ABC multidrug transporter atrF"/>
    <property type="match status" value="1"/>
</dbReference>
<dbReference type="Gene3D" id="3.40.50.300">
    <property type="entry name" value="P-loop containing nucleotide triphosphate hydrolases"/>
    <property type="match status" value="2"/>
</dbReference>
<evidence type="ECO:0000313" key="13">
    <source>
        <dbReference type="EMBL" id="TGZ84441.1"/>
    </source>
</evidence>
<keyword evidence="7 11" id="KW-1133">Transmembrane helix</keyword>
<keyword evidence="3" id="KW-0813">Transport</keyword>
<dbReference type="InterPro" id="IPR027417">
    <property type="entry name" value="P-loop_NTPase"/>
</dbReference>
<gene>
    <name evidence="13" type="ORF">EX30DRAFT_131</name>
</gene>
<reference evidence="13 14" key="1">
    <citation type="submission" date="2019-04" db="EMBL/GenBank/DDBJ databases">
        <title>Comparative genomics and transcriptomics to analyze fruiting body development in filamentous ascomycetes.</title>
        <authorList>
            <consortium name="DOE Joint Genome Institute"/>
            <person name="Lutkenhaus R."/>
            <person name="Traeger S."/>
            <person name="Breuer J."/>
            <person name="Kuo A."/>
            <person name="Lipzen A."/>
            <person name="Pangilinan J."/>
            <person name="Dilworth D."/>
            <person name="Sandor L."/>
            <person name="Poggeler S."/>
            <person name="Barry K."/>
            <person name="Grigoriev I.V."/>
            <person name="Nowrousian M."/>
        </authorList>
    </citation>
    <scope>NUCLEOTIDE SEQUENCE [LARGE SCALE GENOMIC DNA]</scope>
    <source>
        <strain evidence="13 14">CBS 389.68</strain>
    </source>
</reference>
<feature type="transmembrane region" description="Helical" evidence="11">
    <location>
        <begin position="1040"/>
        <end position="1061"/>
    </location>
</feature>
<evidence type="ECO:0000256" key="2">
    <source>
        <dbReference type="ARBA" id="ARBA00006012"/>
    </source>
</evidence>